<organism evidence="1 2">
    <name type="scientific">Decorospora gaudefroyi</name>
    <dbReference type="NCBI Taxonomy" id="184978"/>
    <lineage>
        <taxon>Eukaryota</taxon>
        <taxon>Fungi</taxon>
        <taxon>Dikarya</taxon>
        <taxon>Ascomycota</taxon>
        <taxon>Pezizomycotina</taxon>
        <taxon>Dothideomycetes</taxon>
        <taxon>Pleosporomycetidae</taxon>
        <taxon>Pleosporales</taxon>
        <taxon>Pleosporineae</taxon>
        <taxon>Pleosporaceae</taxon>
        <taxon>Decorospora</taxon>
    </lineage>
</organism>
<accession>A0A6A5KQU0</accession>
<protein>
    <submittedName>
        <fullName evidence="1">Uncharacterized protein</fullName>
    </submittedName>
</protein>
<reference evidence="1" key="1">
    <citation type="submission" date="2020-01" db="EMBL/GenBank/DDBJ databases">
        <authorList>
            <consortium name="DOE Joint Genome Institute"/>
            <person name="Haridas S."/>
            <person name="Albert R."/>
            <person name="Binder M."/>
            <person name="Bloem J."/>
            <person name="Labutti K."/>
            <person name="Salamov A."/>
            <person name="Andreopoulos B."/>
            <person name="Baker S.E."/>
            <person name="Barry K."/>
            <person name="Bills G."/>
            <person name="Bluhm B.H."/>
            <person name="Cannon C."/>
            <person name="Castanera R."/>
            <person name="Culley D.E."/>
            <person name="Daum C."/>
            <person name="Ezra D."/>
            <person name="Gonzalez J.B."/>
            <person name="Henrissat B."/>
            <person name="Kuo A."/>
            <person name="Liang C."/>
            <person name="Lipzen A."/>
            <person name="Lutzoni F."/>
            <person name="Magnuson J."/>
            <person name="Mondo S."/>
            <person name="Nolan M."/>
            <person name="Ohm R."/>
            <person name="Pangilinan J."/>
            <person name="Park H.-J."/>
            <person name="Ramirez L."/>
            <person name="Alfaro M."/>
            <person name="Sun H."/>
            <person name="Tritt A."/>
            <person name="Yoshinaga Y."/>
            <person name="Zwiers L.-H."/>
            <person name="Turgeon B.G."/>
            <person name="Goodwin S.B."/>
            <person name="Spatafora J.W."/>
            <person name="Crous P.W."/>
            <person name="Grigoriev I.V."/>
        </authorList>
    </citation>
    <scope>NUCLEOTIDE SEQUENCE</scope>
    <source>
        <strain evidence="1">P77</strain>
    </source>
</reference>
<name>A0A6A5KQU0_9PLEO</name>
<dbReference type="AlphaFoldDB" id="A0A6A5KQU0"/>
<dbReference type="EMBL" id="ML975279">
    <property type="protein sequence ID" value="KAF1836023.1"/>
    <property type="molecule type" value="Genomic_DNA"/>
</dbReference>
<evidence type="ECO:0000313" key="1">
    <source>
        <dbReference type="EMBL" id="KAF1836023.1"/>
    </source>
</evidence>
<sequence length="237" mass="25125">MERQRGSAGRMQPVHNIGFQSMLCRRGLPPSGLVSQLAGIMGSANGQGTGDDSAVDRALGWCGLQVCILGRHKPQFWGSLSERHARCLGGGPAGKGQEGRWAQRSRCRNRYARLLERAHGSGGWRACACACARVGSGDGADKVVFAAILTPAAQQKMQKQEARRKGTAHAIAGNTPFHFSACFCSTFSCNPGRACPITSAARRDSVRREGQSRSEGSTTTIMTGRACLSVSCACRGP</sequence>
<evidence type="ECO:0000313" key="2">
    <source>
        <dbReference type="Proteomes" id="UP000800040"/>
    </source>
</evidence>
<dbReference type="Proteomes" id="UP000800040">
    <property type="component" value="Unassembled WGS sequence"/>
</dbReference>
<gene>
    <name evidence="1" type="ORF">BDW02DRAFT_578316</name>
</gene>
<keyword evidence="2" id="KW-1185">Reference proteome</keyword>
<proteinExistence type="predicted"/>